<dbReference type="Pfam" id="PF14281">
    <property type="entry name" value="PDDEXK_4"/>
    <property type="match status" value="1"/>
</dbReference>
<evidence type="ECO:0000313" key="3">
    <source>
        <dbReference type="Proteomes" id="UP000234525"/>
    </source>
</evidence>
<dbReference type="EMBL" id="CP025330">
    <property type="protein sequence ID" value="AZT93952.1"/>
    <property type="molecule type" value="Genomic_DNA"/>
</dbReference>
<sequence length="394" mass="44315">MARLSTDMNDLVTKLLPGLSRSLAEQFNIFRVMHHGTHEKQLSNIFAWLLATDTTHELGDVFQRAFLARVNDQLRDDAQLPPSGYRVIQEVNTLGDEDIADGAGMDIADIVLSRSDAAIVIENYGTSDGHGHDYRRYLAHGATDGRATAVVLLCHRHEAHRQRDGWEQASIVTYADVLSDLQAHVERDGSWCRQHPDQLFFIRQMIQYFVKGPAAVDVDDQVSFIKAMCETGESARYGYRPRDRVTQEFAELVAEHARRQFEDSRTTLAAVKDGLRRFARSVLVEQVNGAVNKGRIEKVVTKLVGQWEWSVELQRADAQPAFRLEFGPTAAVKNERVADPIDDPDYSRVFVSLRDAERGGTSRMVQTEVRLAEVIGGLSREDGRLRDAVLSLEI</sequence>
<dbReference type="Proteomes" id="UP000234525">
    <property type="component" value="Unassembled WGS sequence"/>
</dbReference>
<name>A0A2H1KA59_BREAU</name>
<evidence type="ECO:0000313" key="1">
    <source>
        <dbReference type="EMBL" id="AZT93952.1"/>
    </source>
</evidence>
<evidence type="ECO:0000313" key="2">
    <source>
        <dbReference type="EMBL" id="SMX96641.1"/>
    </source>
</evidence>
<dbReference type="AlphaFoldDB" id="A0A2H1KA59"/>
<gene>
    <name evidence="2" type="ORF">BAUR9175_03291</name>
    <name evidence="1" type="ORF">CXR23_13030</name>
</gene>
<proteinExistence type="predicted"/>
<dbReference type="EMBL" id="FXZB01000028">
    <property type="protein sequence ID" value="SMX96641.1"/>
    <property type="molecule type" value="Genomic_DNA"/>
</dbReference>
<organism evidence="2 3">
    <name type="scientific">Brevibacterium aurantiacum</name>
    <dbReference type="NCBI Taxonomy" id="273384"/>
    <lineage>
        <taxon>Bacteria</taxon>
        <taxon>Bacillati</taxon>
        <taxon>Actinomycetota</taxon>
        <taxon>Actinomycetes</taxon>
        <taxon>Micrococcales</taxon>
        <taxon>Brevibacteriaceae</taxon>
        <taxon>Brevibacterium</taxon>
    </lineage>
</organism>
<protein>
    <submittedName>
        <fullName evidence="2">PD-(D/E)XK nuclease superfamily protein</fullName>
    </submittedName>
</protein>
<reference evidence="2" key="2">
    <citation type="submission" date="2017-03" db="EMBL/GenBank/DDBJ databases">
        <authorList>
            <person name="Afonso C.L."/>
            <person name="Miller P.J."/>
            <person name="Scott M.A."/>
            <person name="Spackman E."/>
            <person name="Goraichik I."/>
            <person name="Dimitrov K.M."/>
            <person name="Suarez D.L."/>
            <person name="Swayne D.E."/>
        </authorList>
    </citation>
    <scope>NUCLEOTIDE SEQUENCE [LARGE SCALE GENOMIC DNA]</scope>
    <source>
        <strain evidence="2">ATCC 9175</strain>
    </source>
</reference>
<reference evidence="3" key="1">
    <citation type="submission" date="2017-03" db="EMBL/GenBank/DDBJ databases">
        <authorList>
            <person name="Monnet C."/>
        </authorList>
    </citation>
    <scope>NUCLEOTIDE SEQUENCE [LARGE SCALE GENOMIC DNA]</scope>
    <source>
        <strain evidence="3">ATCC 9175</strain>
    </source>
</reference>
<dbReference type="InterPro" id="IPR029470">
    <property type="entry name" value="PDDEXK_4"/>
</dbReference>
<reference evidence="1 4" key="4">
    <citation type="submission" date="2019-01" db="EMBL/GenBank/DDBJ databases">
        <title>Comparative genomic analysis of Brevibacterium aurantiacum sheds light on its evolution and its adaptation to smear-ripened cheeses.</title>
        <authorList>
            <person name="Moineau S."/>
        </authorList>
    </citation>
    <scope>NUCLEOTIDE SEQUENCE [LARGE SCALE GENOMIC DNA]</scope>
    <source>
        <strain evidence="1 4">SMQ-1417</strain>
    </source>
</reference>
<dbReference type="Proteomes" id="UP000283000">
    <property type="component" value="Chromosome"/>
</dbReference>
<keyword evidence="3" id="KW-1185">Reference proteome</keyword>
<accession>A0A2H1KA59</accession>
<evidence type="ECO:0000313" key="4">
    <source>
        <dbReference type="Proteomes" id="UP000283000"/>
    </source>
</evidence>
<reference evidence="1 4" key="3">
    <citation type="submission" date="2017-12" db="EMBL/GenBank/DDBJ databases">
        <authorList>
            <person name="Levesque S."/>
        </authorList>
    </citation>
    <scope>NUCLEOTIDE SEQUENCE [LARGE SCALE GENOMIC DNA]</scope>
    <source>
        <strain evidence="1 4">SMQ-1417</strain>
    </source>
</reference>